<keyword evidence="2" id="KW-1185">Reference proteome</keyword>
<gene>
    <name evidence="1" type="ORF">ACEZDJ_16460</name>
</gene>
<reference evidence="1 2" key="1">
    <citation type="submission" date="2024-09" db="EMBL/GenBank/DDBJ databases">
        <authorList>
            <person name="Lee S.D."/>
        </authorList>
    </citation>
    <scope>NUCLEOTIDE SEQUENCE [LARGE SCALE GENOMIC DNA]</scope>
    <source>
        <strain evidence="1 2">N1-5</strain>
    </source>
</reference>
<dbReference type="PANTHER" id="PTHR33361:SF2">
    <property type="entry name" value="DUF885 DOMAIN-CONTAINING PROTEIN"/>
    <property type="match status" value="1"/>
</dbReference>
<dbReference type="Pfam" id="PF05960">
    <property type="entry name" value="DUF885"/>
    <property type="match status" value="1"/>
</dbReference>
<dbReference type="PANTHER" id="PTHR33361">
    <property type="entry name" value="GLR0591 PROTEIN"/>
    <property type="match status" value="1"/>
</dbReference>
<evidence type="ECO:0000313" key="1">
    <source>
        <dbReference type="EMBL" id="MFC1402883.1"/>
    </source>
</evidence>
<dbReference type="EMBL" id="JBHEZZ010000008">
    <property type="protein sequence ID" value="MFC1402883.1"/>
    <property type="molecule type" value="Genomic_DNA"/>
</dbReference>
<organism evidence="1 2">
    <name type="scientific">Streptacidiphilus cavernicola</name>
    <dbReference type="NCBI Taxonomy" id="3342716"/>
    <lineage>
        <taxon>Bacteria</taxon>
        <taxon>Bacillati</taxon>
        <taxon>Actinomycetota</taxon>
        <taxon>Actinomycetes</taxon>
        <taxon>Kitasatosporales</taxon>
        <taxon>Streptomycetaceae</taxon>
        <taxon>Streptacidiphilus</taxon>
    </lineage>
</organism>
<dbReference type="Proteomes" id="UP001592528">
    <property type="component" value="Unassembled WGS sequence"/>
</dbReference>
<protein>
    <submittedName>
        <fullName evidence="1">DUF885 domain-containing protein</fullName>
    </submittedName>
</protein>
<dbReference type="InterPro" id="IPR010281">
    <property type="entry name" value="DUF885"/>
</dbReference>
<comment type="caution">
    <text evidence="1">The sequence shown here is derived from an EMBL/GenBank/DDBJ whole genome shotgun (WGS) entry which is preliminary data.</text>
</comment>
<accession>A0ABV6UN49</accession>
<name>A0ABV6UN49_9ACTN</name>
<proteinExistence type="predicted"/>
<dbReference type="RefSeq" id="WP_030257330.1">
    <property type="nucleotide sequence ID" value="NZ_JBHEZZ010000008.1"/>
</dbReference>
<sequence length="564" mass="61681">MSDSSAASAPRTPRQLADAYVDAYAALDPGVAAGLGVNLDDERQPDLSPAGFDAADELDRRTLEALAALPADIRADPAEAACARLLTERLGARRAVHAAGDHLRSLRNISSPLHQVRQIFTMLPTATEQDWSVVAGKLRNTPAALRGYRATLTEGLRRGLYSGPRQVETLIGQFDGWLGADAGSSWFADFVTGGPDALRPGLDRAAAAATAATADFRDWLRDGYAPAAAGAPDIAGREYYLRAARYCTGADLDLDEAYAWAWTEFHRLDAEMRVEADRVRPGAAPLEAVEHLEAHGHAVKGVEGIRSWLQQLMDEAVAALDGTHFDLDGPLRQVEAMIAPAGSAAAPYYTRPSLDFSRPGRTWLPVQDRETFPTWQLVSTWYHEGVPGHHLHLTQRMRCADRLSTFQMTLGSVSAETEGWALYSERLMDELGFFTDPGRRLGFLDEQMLRTIRVIIDIGMHLELVIPADSPFHPGERWTPELGAAFFAAYNGSPAEMRESEIVRYLGWPGQAIGYKLGERAWRAGREQARARHGAGFDLKAWHMEALSQGAFGLADLTEQLSGL</sequence>
<evidence type="ECO:0000313" key="2">
    <source>
        <dbReference type="Proteomes" id="UP001592528"/>
    </source>
</evidence>